<reference evidence="7" key="1">
    <citation type="submission" date="2017-02" db="UniProtKB">
        <authorList>
            <consortium name="WormBaseParasite"/>
        </authorList>
    </citation>
    <scope>IDENTIFICATION</scope>
</reference>
<dbReference type="PROSITE" id="PS50082">
    <property type="entry name" value="WD_REPEATS_2"/>
    <property type="match status" value="1"/>
</dbReference>
<accession>A0A0R3RZM9</accession>
<keyword evidence="3" id="KW-0677">Repeat</keyword>
<dbReference type="GO" id="GO:0030674">
    <property type="term" value="F:protein-macromolecule adaptor activity"/>
    <property type="evidence" value="ECO:0007669"/>
    <property type="project" value="TreeGrafter"/>
</dbReference>
<dbReference type="GO" id="GO:0010506">
    <property type="term" value="P:regulation of autophagy"/>
    <property type="evidence" value="ECO:0007669"/>
    <property type="project" value="TreeGrafter"/>
</dbReference>
<dbReference type="SMART" id="SM00320">
    <property type="entry name" value="WD40"/>
    <property type="match status" value="5"/>
</dbReference>
<dbReference type="InterPro" id="IPR029347">
    <property type="entry name" value="Raptor_N"/>
</dbReference>
<dbReference type="InterPro" id="IPR015943">
    <property type="entry name" value="WD40/YVTN_repeat-like_dom_sf"/>
</dbReference>
<dbReference type="GO" id="GO:0031931">
    <property type="term" value="C:TORC1 complex"/>
    <property type="evidence" value="ECO:0007669"/>
    <property type="project" value="InterPro"/>
</dbReference>
<dbReference type="InterPro" id="IPR004083">
    <property type="entry name" value="Raptor"/>
</dbReference>
<dbReference type="PANTHER" id="PTHR12848:SF16">
    <property type="entry name" value="REGULATORY-ASSOCIATED PROTEIN OF MTOR"/>
    <property type="match status" value="1"/>
</dbReference>
<evidence type="ECO:0000259" key="5">
    <source>
        <dbReference type="SMART" id="SM01302"/>
    </source>
</evidence>
<feature type="domain" description="Raptor N-terminal CASPase-like" evidence="5">
    <location>
        <begin position="84"/>
        <end position="237"/>
    </location>
</feature>
<proteinExistence type="inferred from homology"/>
<name>A0A0R3RZM9_9BILA</name>
<dbReference type="SMART" id="SM01302">
    <property type="entry name" value="Raptor_N"/>
    <property type="match status" value="1"/>
</dbReference>
<dbReference type="Proteomes" id="UP000050640">
    <property type="component" value="Unplaced"/>
</dbReference>
<keyword evidence="6" id="KW-1185">Reference proteome</keyword>
<dbReference type="InterPro" id="IPR001680">
    <property type="entry name" value="WD40_rpt"/>
</dbReference>
<organism evidence="6 7">
    <name type="scientific">Elaeophora elaphi</name>
    <dbReference type="NCBI Taxonomy" id="1147741"/>
    <lineage>
        <taxon>Eukaryota</taxon>
        <taxon>Metazoa</taxon>
        <taxon>Ecdysozoa</taxon>
        <taxon>Nematoda</taxon>
        <taxon>Chromadorea</taxon>
        <taxon>Rhabditida</taxon>
        <taxon>Spirurina</taxon>
        <taxon>Spiruromorpha</taxon>
        <taxon>Filarioidea</taxon>
        <taxon>Onchocercidae</taxon>
        <taxon>Elaeophora</taxon>
    </lineage>
</organism>
<dbReference type="PRINTS" id="PR01547">
    <property type="entry name" value="YEAST176DUF"/>
</dbReference>
<evidence type="ECO:0000256" key="1">
    <source>
        <dbReference type="ARBA" id="ARBA00009257"/>
    </source>
</evidence>
<comment type="similarity">
    <text evidence="1">Belongs to the WD repeat RAPTOR family.</text>
</comment>
<evidence type="ECO:0000313" key="6">
    <source>
        <dbReference type="Proteomes" id="UP000050640"/>
    </source>
</evidence>
<dbReference type="GO" id="GO:0005737">
    <property type="term" value="C:cytoplasm"/>
    <property type="evidence" value="ECO:0007669"/>
    <property type="project" value="TreeGrafter"/>
</dbReference>
<dbReference type="STRING" id="1147741.A0A0R3RZM9"/>
<dbReference type="InterPro" id="IPR036322">
    <property type="entry name" value="WD40_repeat_dom_sf"/>
</dbReference>
<dbReference type="Gene3D" id="1.25.10.10">
    <property type="entry name" value="Leucine-rich Repeat Variant"/>
    <property type="match status" value="1"/>
</dbReference>
<dbReference type="InterPro" id="IPR016024">
    <property type="entry name" value="ARM-type_fold"/>
</dbReference>
<dbReference type="SUPFAM" id="SSF48371">
    <property type="entry name" value="ARM repeat"/>
    <property type="match status" value="1"/>
</dbReference>
<protein>
    <submittedName>
        <fullName evidence="7">WD_REPEATS_REGION domain-containing protein</fullName>
    </submittedName>
</protein>
<feature type="repeat" description="WD" evidence="4">
    <location>
        <begin position="1304"/>
        <end position="1324"/>
    </location>
</feature>
<evidence type="ECO:0000256" key="4">
    <source>
        <dbReference type="PROSITE-ProRule" id="PRU00221"/>
    </source>
</evidence>
<dbReference type="Pfam" id="PF14538">
    <property type="entry name" value="Raptor_N"/>
    <property type="match status" value="1"/>
</dbReference>
<dbReference type="GO" id="GO:0009267">
    <property type="term" value="P:cellular response to starvation"/>
    <property type="evidence" value="ECO:0007669"/>
    <property type="project" value="TreeGrafter"/>
</dbReference>
<evidence type="ECO:0000313" key="7">
    <source>
        <dbReference type="WBParaSite" id="EEL_0000779401-mRNA-1"/>
    </source>
</evidence>
<dbReference type="WBParaSite" id="EEL_0000779401-mRNA-1">
    <property type="protein sequence ID" value="EEL_0000779401-mRNA-1"/>
    <property type="gene ID" value="EEL_0000779401"/>
</dbReference>
<sequence length="1431" mass="164088">MELIVALATMCDKLQCFDKGNSDPPLPTWFQELRHVVKIVGINEEIADRDLWHRKNGTCYGRNPRRRNPQNFQLFKLRKYSKERMRTVSVALVLCLNIGVDPPDVHKPNPCARKECWIDPLGMNPQKAVVKIGNALQKSYERWQPRARYKTACDPTMDDVRRLCQSLRRNAKEERILFHYNGHGVPRPTENGEIWVFNKNFTQYIPLSIFDLQSWMGHPAVYVWDCHCAGLAVKSFFRFAEDHEKEWVKQLDEHMETRPPPLPIIQAEMSLEEKASAFGFRKKPNFKECIHVGACGDHELLPMDSRLPADLFTSCILTPIQTSVLWYILKNHLEDRFPVTMVDKIPGQLSDRRTMLGELNWIFTAITDTIAWSSLPKELFQKLFRLDLLVASVFRSFVLANRVMRENQCHVVSCPSLPSVHSHPLWDAWDYTIDLCLSQMQGFTIPKQKLWSVAKEIYFSLLIDVSSQLAPLDETDYTHNWFFIEQLQAFEVWLKYGGERRTPPQQLPVVLQVLLSQVHRVKALELLARFLDLGSWAVGHALSVGVFPYVLKLLQSAMKELRPWLAFIWAKILAVETDCQVDLIKDKERGPAQELLTDNRYVTLCIELLSDTALRQCRLLRLWLLIGLGRLWADYDDARWQAIRLAAYERVLEFLDDSVPEVRAAAVYAIGCLVRNKSENIEHATIIDHEVCDKLSMKCTFDGSVLVRAELVVAMQWFIIDFENRFASLSMDLNEKIEQKKFRERKLSAGEQEMKPLRSIDEEDDSFVSRGYDRSLPRSASRRRTHFLEASLNSPRRSNSMNFVSGVVADKVCAQWKSVFDANSLNDFSTKLLASTKETRNENFKNKAIKQIEFLGSKTFNDQSERIWLSLLRLSLDPVNKIAEMAQVLIEHVDKLATTRHERKKKLNYAERTSLNKQAESYPAEAVTFTVGSPTLDLAATPPFLEDHIHRNSENTLSLDSRRQEQLPVFHQSAIFTPKRNMYSPTIKSMTKLDETSSTEREPVVALVTTEFVPWCTRRFTEPILDVIQGEVGDGLTDRLATHSMPSDWASHKDEGLRQTSKKEIRALKEERLFFDGHPLTVKTDAVSKCLAWSQIRPHLYSCDGEAVTIWRCESQRLYDVRKFLCHNDNPFVNDIVTDLHVINEMTRELLMTCSEDGLMRIWDPGYSIYSHDFETEQQMITAAYLLKDAPISIPVNKHPASVFSWNQKCGLMAVSGNVKVCRLWDAHAEKTMQEIQIGAKNCAVTKLSLDNSGSNLLAVGLSDGLVNVYDPRLPEKSRRTMSFRELEEPVIGLSLFYNLMGEFSEGNLRLIAGSRDGEIRLWEPRMFKEPVVSFNACSSPRKDSLTNMEVHTHSQCIGCMDDAAIVKLFDVNGKHLGEIRQDDWLVGGRIGTLTSMRFHQLLVSLAVATENQTISFYRMPDLSHSSSVQP</sequence>
<evidence type="ECO:0000256" key="3">
    <source>
        <dbReference type="ARBA" id="ARBA00022737"/>
    </source>
</evidence>
<evidence type="ECO:0000256" key="2">
    <source>
        <dbReference type="ARBA" id="ARBA00022574"/>
    </source>
</evidence>
<dbReference type="GO" id="GO:0071230">
    <property type="term" value="P:cellular response to amino acid stimulus"/>
    <property type="evidence" value="ECO:0007669"/>
    <property type="project" value="TreeGrafter"/>
</dbReference>
<dbReference type="GO" id="GO:0030307">
    <property type="term" value="P:positive regulation of cell growth"/>
    <property type="evidence" value="ECO:0007669"/>
    <property type="project" value="TreeGrafter"/>
</dbReference>
<dbReference type="Gene3D" id="2.130.10.10">
    <property type="entry name" value="YVTN repeat-like/Quinoprotein amine dehydrogenase"/>
    <property type="match status" value="2"/>
</dbReference>
<dbReference type="PANTHER" id="PTHR12848">
    <property type="entry name" value="REGULATORY-ASSOCIATED PROTEIN OF MTOR"/>
    <property type="match status" value="1"/>
</dbReference>
<dbReference type="SUPFAM" id="SSF50978">
    <property type="entry name" value="WD40 repeat-like"/>
    <property type="match status" value="1"/>
</dbReference>
<dbReference type="InterPro" id="IPR011989">
    <property type="entry name" value="ARM-like"/>
</dbReference>
<dbReference type="GO" id="GO:0038202">
    <property type="term" value="P:TORC1 signaling"/>
    <property type="evidence" value="ECO:0007669"/>
    <property type="project" value="TreeGrafter"/>
</dbReference>
<keyword evidence="2 4" id="KW-0853">WD repeat</keyword>